<dbReference type="SUPFAM" id="SSF56204">
    <property type="entry name" value="Hect, E3 ligase catalytic domain"/>
    <property type="match status" value="1"/>
</dbReference>
<dbReference type="OrthoDB" id="8068875at2759"/>
<dbReference type="PROSITE" id="PS01344">
    <property type="entry name" value="FRATAXIN_1"/>
    <property type="match status" value="1"/>
</dbReference>
<evidence type="ECO:0000256" key="12">
    <source>
        <dbReference type="ARBA" id="ARBA00023002"/>
    </source>
</evidence>
<comment type="caution">
    <text evidence="19">The sequence shown here is derived from an EMBL/GenBank/DDBJ whole genome shotgun (WGS) entry which is preliminary data.</text>
</comment>
<dbReference type="EMBL" id="QEAP01000131">
    <property type="protein sequence ID" value="TPX74334.1"/>
    <property type="molecule type" value="Genomic_DNA"/>
</dbReference>
<keyword evidence="7" id="KW-0963">Cytoplasm</keyword>
<dbReference type="NCBIfam" id="TIGR03422">
    <property type="entry name" value="mito_frataxin"/>
    <property type="match status" value="1"/>
</dbReference>
<dbReference type="SUPFAM" id="SSF55387">
    <property type="entry name" value="Frataxin/Nqo15-like"/>
    <property type="match status" value="1"/>
</dbReference>
<feature type="active site" description="Glycyl thioester intermediate" evidence="17">
    <location>
        <position position="562"/>
    </location>
</feature>
<dbReference type="NCBIfam" id="TIGR03421">
    <property type="entry name" value="FeS_CyaY"/>
    <property type="match status" value="1"/>
</dbReference>
<evidence type="ECO:0000256" key="2">
    <source>
        <dbReference type="ARBA" id="ARBA00004173"/>
    </source>
</evidence>
<dbReference type="GO" id="GO:0061630">
    <property type="term" value="F:ubiquitin protein ligase activity"/>
    <property type="evidence" value="ECO:0007669"/>
    <property type="project" value="UniProtKB-EC"/>
</dbReference>
<dbReference type="FunFam" id="3.30.2160.10:FF:000004">
    <property type="entry name" value="probable E3 ubiquitin-protein ligase HERC4 isoform X1"/>
    <property type="match status" value="1"/>
</dbReference>
<dbReference type="InterPro" id="IPR035983">
    <property type="entry name" value="Hect_E3_ubiquitin_ligase"/>
</dbReference>
<dbReference type="InterPro" id="IPR036524">
    <property type="entry name" value="Frataxin/CyaY_sf"/>
</dbReference>
<comment type="catalytic activity">
    <reaction evidence="16">
        <text>4 Fe(2+) + O2 + 4 H(+) = 4 Fe(3+) + 2 H2O</text>
        <dbReference type="Rhea" id="RHEA:11148"/>
        <dbReference type="ChEBI" id="CHEBI:15377"/>
        <dbReference type="ChEBI" id="CHEBI:15378"/>
        <dbReference type="ChEBI" id="CHEBI:15379"/>
        <dbReference type="ChEBI" id="CHEBI:29033"/>
        <dbReference type="ChEBI" id="CHEBI:29034"/>
        <dbReference type="EC" id="1.16.3.1"/>
    </reaction>
</comment>
<dbReference type="GO" id="GO:0000209">
    <property type="term" value="P:protein polyubiquitination"/>
    <property type="evidence" value="ECO:0007669"/>
    <property type="project" value="InterPro"/>
</dbReference>
<evidence type="ECO:0000256" key="16">
    <source>
        <dbReference type="ARBA" id="ARBA00047990"/>
    </source>
</evidence>
<feature type="domain" description="HECT" evidence="18">
    <location>
        <begin position="264"/>
        <end position="603"/>
    </location>
</feature>
<keyword evidence="14" id="KW-0406">Ion transport</keyword>
<comment type="catalytic activity">
    <reaction evidence="1">
        <text>S-ubiquitinyl-[E2 ubiquitin-conjugating enzyme]-L-cysteine + [acceptor protein]-L-lysine = [E2 ubiquitin-conjugating enzyme]-L-cysteine + N(6)-ubiquitinyl-[acceptor protein]-L-lysine.</text>
        <dbReference type="EC" id="2.3.2.26"/>
    </reaction>
</comment>
<dbReference type="GO" id="GO:0005739">
    <property type="term" value="C:mitochondrion"/>
    <property type="evidence" value="ECO:0007669"/>
    <property type="project" value="UniProtKB-SubCell"/>
</dbReference>
<comment type="similarity">
    <text evidence="4">Belongs to the frataxin family.</text>
</comment>
<evidence type="ECO:0000256" key="7">
    <source>
        <dbReference type="ARBA" id="ARBA00022490"/>
    </source>
</evidence>
<keyword evidence="8" id="KW-0410">Iron transport</keyword>
<dbReference type="GO" id="GO:0006826">
    <property type="term" value="P:iron ion transport"/>
    <property type="evidence" value="ECO:0007669"/>
    <property type="project" value="UniProtKB-KW"/>
</dbReference>
<evidence type="ECO:0000256" key="10">
    <source>
        <dbReference type="ARBA" id="ARBA00022786"/>
    </source>
</evidence>
<dbReference type="SMART" id="SM01219">
    <property type="entry name" value="Frataxin_Cyay"/>
    <property type="match status" value="1"/>
</dbReference>
<keyword evidence="11" id="KW-0809">Transit peptide</keyword>
<evidence type="ECO:0000256" key="9">
    <source>
        <dbReference type="ARBA" id="ARBA00022679"/>
    </source>
</evidence>
<dbReference type="InterPro" id="IPR000569">
    <property type="entry name" value="HECT_dom"/>
</dbReference>
<dbReference type="Pfam" id="PF00632">
    <property type="entry name" value="HECT"/>
    <property type="match status" value="1"/>
</dbReference>
<reference evidence="19 20" key="1">
    <citation type="journal article" date="2019" name="Sci. Rep.">
        <title>Comparative genomics of chytrid fungi reveal insights into the obligate biotrophic and pathogenic lifestyle of Synchytrium endobioticum.</title>
        <authorList>
            <person name="van de Vossenberg B.T.L.H."/>
            <person name="Warris S."/>
            <person name="Nguyen H.D.T."/>
            <person name="van Gent-Pelzer M.P.E."/>
            <person name="Joly D.L."/>
            <person name="van de Geest H.C."/>
            <person name="Bonants P.J.M."/>
            <person name="Smith D.S."/>
            <person name="Levesque C.A."/>
            <person name="van der Lee T.A.J."/>
        </authorList>
    </citation>
    <scope>NUCLEOTIDE SEQUENCE [LARGE SCALE GENOMIC DNA]</scope>
    <source>
        <strain evidence="19 20">CBS 675.73</strain>
    </source>
</reference>
<dbReference type="GO" id="GO:0006879">
    <property type="term" value="P:intracellular iron ion homeostasis"/>
    <property type="evidence" value="ECO:0007669"/>
    <property type="project" value="UniProtKB-KW"/>
</dbReference>
<keyword evidence="20" id="KW-1185">Reference proteome</keyword>
<evidence type="ECO:0000256" key="8">
    <source>
        <dbReference type="ARBA" id="ARBA00022496"/>
    </source>
</evidence>
<dbReference type="Gene3D" id="3.90.1750.10">
    <property type="entry name" value="Hect, E3 ligase catalytic domains"/>
    <property type="match status" value="1"/>
</dbReference>
<evidence type="ECO:0000256" key="5">
    <source>
        <dbReference type="ARBA" id="ARBA00022434"/>
    </source>
</evidence>
<sequence length="717" mass="81138">MESIIATTRTSPDLVLVRDVYNNLHKQGAVLNATTLYTTYLEQLDASACPANQSGSSGHEIPVIHLLYFLSLGSELYPFAPALLKLCSFIDQLDPDAKDKLGMTLVLSLEAIDAKTERQAVFQKIVALVHSFIMIRIANVDSPVPLTLLCDDGIMAAVTFLELLNDINNENDYVSFEEFYNDAIKEAISMKEDYPRWKSSSGFSFFNYPFLLDSHAKGDILKIENMITMRHEAMFIGVNSPYLHLEVRRDHVVRDSVAQLTSKTAHDLKKQLRVSFVGEEGIDDGGIQKEFFQMVVKEIFNPNHGMFQYDTESRLCWFSKEYITDPGVIEEYHLLGRLLGLAIYNSNTLEIPFPTALFKKLLHTPVTLEDLLELDPALGRGLQNLLAYDNADFQELYDWTFQIQYDGPTGTRQTHDLKTHGASIQLTRENRSEFVQLYVDFIFNKAVATAFQSFSDGVYSVVDRDALVFFRAEEFQQLVVGCPDLDFKALEENAKYEGWEEGSVIVKQFWEIVHAMDLEDQKKLLFFTTGSDRAPVGGLGNLSFVIARNGPDCDRLPTSHTCYNILLLNEYASKEKLEERLRKAISTTALQTPRASLRCFSTSTNELDRVFHKAADIRMQSLLDDFDAIGEQCEAPGFDVVYSNGVLTMNTGIAGTYVINKQPPNRQIWLSSPISGPKRYDHVQGSWIDSKKEDKMEELLEREMKTIFKGIDVSISK</sequence>
<dbReference type="Proteomes" id="UP000320333">
    <property type="component" value="Unassembled WGS sequence"/>
</dbReference>
<dbReference type="Gene3D" id="3.30.920.10">
    <property type="entry name" value="Frataxin/CyaY"/>
    <property type="match status" value="1"/>
</dbReference>
<keyword evidence="9" id="KW-0808">Transferase</keyword>
<keyword evidence="5" id="KW-0409">Iron storage</keyword>
<dbReference type="GO" id="GO:0016226">
    <property type="term" value="P:iron-sulfur cluster assembly"/>
    <property type="evidence" value="ECO:0007669"/>
    <property type="project" value="InterPro"/>
</dbReference>
<dbReference type="InterPro" id="IPR017789">
    <property type="entry name" value="Frataxin"/>
</dbReference>
<evidence type="ECO:0000313" key="19">
    <source>
        <dbReference type="EMBL" id="TPX74334.1"/>
    </source>
</evidence>
<dbReference type="GO" id="GO:0008199">
    <property type="term" value="F:ferric iron binding"/>
    <property type="evidence" value="ECO:0007669"/>
    <property type="project" value="InterPro"/>
</dbReference>
<evidence type="ECO:0000256" key="14">
    <source>
        <dbReference type="ARBA" id="ARBA00023065"/>
    </source>
</evidence>
<dbReference type="PROSITE" id="PS50810">
    <property type="entry name" value="FRATAXIN_2"/>
    <property type="match status" value="1"/>
</dbReference>
<dbReference type="CDD" id="cd00078">
    <property type="entry name" value="HECTc"/>
    <property type="match status" value="1"/>
</dbReference>
<evidence type="ECO:0000256" key="4">
    <source>
        <dbReference type="ARBA" id="ARBA00008183"/>
    </source>
</evidence>
<dbReference type="Gene3D" id="3.30.2160.10">
    <property type="entry name" value="Hect, E3 ligase catalytic domain"/>
    <property type="match status" value="1"/>
</dbReference>
<dbReference type="InterPro" id="IPR044611">
    <property type="entry name" value="E3A/B/C-like"/>
</dbReference>
<dbReference type="PANTHER" id="PTHR45700">
    <property type="entry name" value="UBIQUITIN-PROTEIN LIGASE E3C"/>
    <property type="match status" value="1"/>
</dbReference>
<dbReference type="InterPro" id="IPR002908">
    <property type="entry name" value="Frataxin/CyaY"/>
</dbReference>
<dbReference type="GO" id="GO:0004322">
    <property type="term" value="F:ferroxidase activity"/>
    <property type="evidence" value="ECO:0007669"/>
    <property type="project" value="UniProtKB-EC"/>
</dbReference>
<dbReference type="Gene3D" id="3.30.2410.10">
    <property type="entry name" value="Hect, E3 ligase catalytic domain"/>
    <property type="match status" value="1"/>
</dbReference>
<dbReference type="AlphaFoldDB" id="A0A507FDN6"/>
<evidence type="ECO:0000256" key="1">
    <source>
        <dbReference type="ARBA" id="ARBA00000885"/>
    </source>
</evidence>
<organism evidence="19 20">
    <name type="scientific">Chytriomyces confervae</name>
    <dbReference type="NCBI Taxonomy" id="246404"/>
    <lineage>
        <taxon>Eukaryota</taxon>
        <taxon>Fungi</taxon>
        <taxon>Fungi incertae sedis</taxon>
        <taxon>Chytridiomycota</taxon>
        <taxon>Chytridiomycota incertae sedis</taxon>
        <taxon>Chytridiomycetes</taxon>
        <taxon>Chytridiales</taxon>
        <taxon>Chytriomycetaceae</taxon>
        <taxon>Chytriomyces</taxon>
    </lineage>
</organism>
<keyword evidence="12" id="KW-0560">Oxidoreductase</keyword>
<evidence type="ECO:0000256" key="15">
    <source>
        <dbReference type="ARBA" id="ARBA00023128"/>
    </source>
</evidence>
<keyword evidence="15" id="KW-0496">Mitochondrion</keyword>
<evidence type="ECO:0000256" key="11">
    <source>
        <dbReference type="ARBA" id="ARBA00022946"/>
    </source>
</evidence>
<dbReference type="InterPro" id="IPR020895">
    <property type="entry name" value="Frataxin_CS"/>
</dbReference>
<accession>A0A507FDN6</accession>
<gene>
    <name evidence="19" type="primary">YFH1</name>
    <name evidence="19" type="ORF">CcCBS67573_g04390</name>
</gene>
<keyword evidence="13" id="KW-0408">Iron</keyword>
<evidence type="ECO:0000256" key="6">
    <source>
        <dbReference type="ARBA" id="ARBA00022448"/>
    </source>
</evidence>
<keyword evidence="6" id="KW-0813">Transport</keyword>
<evidence type="ECO:0000256" key="17">
    <source>
        <dbReference type="PROSITE-ProRule" id="PRU00104"/>
    </source>
</evidence>
<dbReference type="SMART" id="SM00119">
    <property type="entry name" value="HECTc"/>
    <property type="match status" value="1"/>
</dbReference>
<evidence type="ECO:0000256" key="3">
    <source>
        <dbReference type="ARBA" id="ARBA00004496"/>
    </source>
</evidence>
<evidence type="ECO:0000256" key="13">
    <source>
        <dbReference type="ARBA" id="ARBA00023004"/>
    </source>
</evidence>
<name>A0A507FDN6_9FUNG</name>
<dbReference type="STRING" id="246404.A0A507FDN6"/>
<protein>
    <submittedName>
        <fullName evidence="19">Ferroxidase</fullName>
    </submittedName>
</protein>
<dbReference type="Pfam" id="PF01491">
    <property type="entry name" value="Frataxin_Cyay"/>
    <property type="match status" value="1"/>
</dbReference>
<evidence type="ECO:0000259" key="18">
    <source>
        <dbReference type="PROSITE" id="PS50237"/>
    </source>
</evidence>
<dbReference type="FunFam" id="3.30.2410.10:FF:000003">
    <property type="entry name" value="probable E3 ubiquitin-protein ligase HERC4 isoform X1"/>
    <property type="match status" value="1"/>
</dbReference>
<keyword evidence="10 17" id="KW-0833">Ubl conjugation pathway</keyword>
<dbReference type="PANTHER" id="PTHR45700:SF8">
    <property type="entry name" value="HECT-TYPE E3 UBIQUITIN TRANSFERASE"/>
    <property type="match status" value="1"/>
</dbReference>
<comment type="subcellular location">
    <subcellularLocation>
        <location evidence="3">Cytoplasm</location>
    </subcellularLocation>
    <subcellularLocation>
        <location evidence="2">Mitochondrion</location>
    </subcellularLocation>
</comment>
<dbReference type="PROSITE" id="PS50237">
    <property type="entry name" value="HECT"/>
    <property type="match status" value="1"/>
</dbReference>
<evidence type="ECO:0000313" key="20">
    <source>
        <dbReference type="Proteomes" id="UP000320333"/>
    </source>
</evidence>
<proteinExistence type="inferred from homology"/>